<evidence type="ECO:0000256" key="3">
    <source>
        <dbReference type="ARBA" id="ARBA00022763"/>
    </source>
</evidence>
<evidence type="ECO:0000313" key="6">
    <source>
        <dbReference type="EMBL" id="MCC5466347.1"/>
    </source>
</evidence>
<dbReference type="PANTHER" id="PTHR43003:SF5">
    <property type="entry name" value="DNA-3-METHYLADENINE GLYCOSYLASE"/>
    <property type="match status" value="1"/>
</dbReference>
<dbReference type="SUPFAM" id="SSF48150">
    <property type="entry name" value="DNA-glycosylase"/>
    <property type="match status" value="1"/>
</dbReference>
<dbReference type="Pfam" id="PF00730">
    <property type="entry name" value="HhH-GPD"/>
    <property type="match status" value="1"/>
</dbReference>
<evidence type="ECO:0000313" key="7">
    <source>
        <dbReference type="Proteomes" id="UP001165492"/>
    </source>
</evidence>
<dbReference type="RefSeq" id="WP_229535508.1">
    <property type="nucleotide sequence ID" value="NZ_JAJHJB010000017.1"/>
</dbReference>
<keyword evidence="7" id="KW-1185">Reference proteome</keyword>
<dbReference type="EC" id="3.2.2.21" evidence="2"/>
<dbReference type="SMART" id="SM00478">
    <property type="entry name" value="ENDO3c"/>
    <property type="match status" value="1"/>
</dbReference>
<name>A0ABS8HTT6_9FIRM</name>
<protein>
    <recommendedName>
        <fullName evidence="2">DNA-3-methyladenine glycosylase II</fullName>
        <ecNumber evidence="2">3.2.2.21</ecNumber>
    </recommendedName>
</protein>
<evidence type="ECO:0000259" key="5">
    <source>
        <dbReference type="SMART" id="SM00478"/>
    </source>
</evidence>
<dbReference type="InterPro" id="IPR011257">
    <property type="entry name" value="DNA_glycosylase"/>
</dbReference>
<organism evidence="6 7">
    <name type="scientific">Pelosinus baikalensis</name>
    <dbReference type="NCBI Taxonomy" id="2892015"/>
    <lineage>
        <taxon>Bacteria</taxon>
        <taxon>Bacillati</taxon>
        <taxon>Bacillota</taxon>
        <taxon>Negativicutes</taxon>
        <taxon>Selenomonadales</taxon>
        <taxon>Sporomusaceae</taxon>
        <taxon>Pelosinus</taxon>
    </lineage>
</organism>
<feature type="domain" description="HhH-GPD" evidence="5">
    <location>
        <begin position="53"/>
        <end position="207"/>
    </location>
</feature>
<dbReference type="InterPro" id="IPR003265">
    <property type="entry name" value="HhH-GPD_domain"/>
</dbReference>
<keyword evidence="3" id="KW-0227">DNA damage</keyword>
<dbReference type="Gene3D" id="1.10.1670.40">
    <property type="match status" value="1"/>
</dbReference>
<accession>A0ABS8HTT6</accession>
<dbReference type="EMBL" id="JAJHJB010000017">
    <property type="protein sequence ID" value="MCC5466347.1"/>
    <property type="molecule type" value="Genomic_DNA"/>
</dbReference>
<dbReference type="Gene3D" id="1.10.340.30">
    <property type="entry name" value="Hypothetical protein, domain 2"/>
    <property type="match status" value="1"/>
</dbReference>
<evidence type="ECO:0000256" key="1">
    <source>
        <dbReference type="ARBA" id="ARBA00000086"/>
    </source>
</evidence>
<comment type="caution">
    <text evidence="6">The sequence shown here is derived from an EMBL/GenBank/DDBJ whole genome shotgun (WGS) entry which is preliminary data.</text>
</comment>
<gene>
    <name evidence="6" type="ORF">LMF89_13390</name>
</gene>
<reference evidence="6" key="1">
    <citation type="submission" date="2021-11" db="EMBL/GenBank/DDBJ databases">
        <title>Description of a new species Pelosinus isolated from the bottom sediments of Lake Baikal.</title>
        <authorList>
            <person name="Zakharyuk A."/>
        </authorList>
    </citation>
    <scope>NUCLEOTIDE SEQUENCE</scope>
    <source>
        <strain evidence="6">Bkl1</strain>
    </source>
</reference>
<evidence type="ECO:0000256" key="4">
    <source>
        <dbReference type="ARBA" id="ARBA00023204"/>
    </source>
</evidence>
<keyword evidence="4" id="KW-0234">DNA repair</keyword>
<dbReference type="Proteomes" id="UP001165492">
    <property type="component" value="Unassembled WGS sequence"/>
</dbReference>
<proteinExistence type="predicted"/>
<dbReference type="InterPro" id="IPR051912">
    <property type="entry name" value="Alkylbase_DNA_Glycosylase/TA"/>
</dbReference>
<sequence length="210" mass="24220">MGKVKTKFFSYGQREIEYLQNVDQILGAAMKRLGKIDREVIPDLFTALIYAIVGQQISVKAAYTVWHRMQLHFEEMIPQHIALATVKEIQQCGMSTRKAIYIKNIGEAVMFGSLKLMELYDLPDEEVIKRLSKMNGIGVWTAEMLLLNSMERPDIVSWGDIAIRRGMMNLYNLTDITKEQFEKYKKQYSPYGSVASIYLWKLSFEDGNSL</sequence>
<dbReference type="PANTHER" id="PTHR43003">
    <property type="entry name" value="DNA-3-METHYLADENINE GLYCOSYLASE"/>
    <property type="match status" value="1"/>
</dbReference>
<dbReference type="CDD" id="cd00056">
    <property type="entry name" value="ENDO3c"/>
    <property type="match status" value="1"/>
</dbReference>
<comment type="catalytic activity">
    <reaction evidence="1">
        <text>Hydrolysis of alkylated DNA, releasing 3-methyladenine, 3-methylguanine, 7-methylguanine and 7-methyladenine.</text>
        <dbReference type="EC" id="3.2.2.21"/>
    </reaction>
</comment>
<evidence type="ECO:0000256" key="2">
    <source>
        <dbReference type="ARBA" id="ARBA00012000"/>
    </source>
</evidence>